<dbReference type="AlphaFoldDB" id="A0A5A8DQY0"/>
<proteinExistence type="predicted"/>
<dbReference type="Pfam" id="PF05163">
    <property type="entry name" value="DinB"/>
    <property type="match status" value="1"/>
</dbReference>
<dbReference type="OMA" id="MFESFEK"/>
<evidence type="ECO:0000313" key="5">
    <source>
        <dbReference type="Proteomes" id="UP000323011"/>
    </source>
</evidence>
<dbReference type="InterPro" id="IPR007837">
    <property type="entry name" value="DinB"/>
</dbReference>
<evidence type="ECO:0000313" key="4">
    <source>
        <dbReference type="EMBL" id="KAA0171635.1"/>
    </source>
</evidence>
<organism evidence="3 6">
    <name type="scientific">Cafeteria roenbergensis</name>
    <name type="common">Marine flagellate</name>
    <dbReference type="NCBI Taxonomy" id="33653"/>
    <lineage>
        <taxon>Eukaryota</taxon>
        <taxon>Sar</taxon>
        <taxon>Stramenopiles</taxon>
        <taxon>Bigyra</taxon>
        <taxon>Opalozoa</taxon>
        <taxon>Bicosoecida</taxon>
        <taxon>Cafeteriaceae</taxon>
        <taxon>Cafeteria</taxon>
    </lineage>
</organism>
<name>A0A5A8DQY0_CAFRO</name>
<dbReference type="PANTHER" id="PTHR37302">
    <property type="entry name" value="SLR1116 PROTEIN"/>
    <property type="match status" value="1"/>
</dbReference>
<dbReference type="Proteomes" id="UP000325113">
    <property type="component" value="Unassembled WGS sequence"/>
</dbReference>
<accession>A0A5A8DQY0</accession>
<dbReference type="PANTHER" id="PTHR37302:SF1">
    <property type="entry name" value="PROTEIN DINB"/>
    <property type="match status" value="1"/>
</dbReference>
<dbReference type="EMBL" id="VLTM01000004">
    <property type="protein sequence ID" value="KAA0167822.1"/>
    <property type="molecule type" value="Genomic_DNA"/>
</dbReference>
<evidence type="ECO:0000313" key="2">
    <source>
        <dbReference type="EMBL" id="KAA0152378.1"/>
    </source>
</evidence>
<dbReference type="EMBL" id="VLTN01000021">
    <property type="protein sequence ID" value="KAA0152378.1"/>
    <property type="molecule type" value="Genomic_DNA"/>
</dbReference>
<sequence>MRAHLIRMSQYHRWAGLRTFDAVAALPAPEAAAGLPFHSVQGTLFHLVLADALWLGRIAGAGAVPEVVPLSLEEAASLWQAERPEIWTEKAPGLDAMREMHDALCTAWDGLLDASTEESLAAPFRYRNTRGDALEKVLGPVLAHVFNHGTHHRGQVSAALTAAGLPYPVLDLLYFMDAAA</sequence>
<dbReference type="InterPro" id="IPR034660">
    <property type="entry name" value="DinB/YfiT-like"/>
</dbReference>
<dbReference type="EMBL" id="VLTL01000005">
    <property type="protein sequence ID" value="KAA0171635.1"/>
    <property type="molecule type" value="Genomic_DNA"/>
</dbReference>
<dbReference type="SUPFAM" id="SSF109854">
    <property type="entry name" value="DinB/YfiT-like putative metalloenzymes"/>
    <property type="match status" value="1"/>
</dbReference>
<evidence type="ECO:0000313" key="6">
    <source>
        <dbReference type="Proteomes" id="UP000325113"/>
    </source>
</evidence>
<dbReference type="Proteomes" id="UP000323011">
    <property type="component" value="Unassembled WGS sequence"/>
</dbReference>
<evidence type="ECO:0000256" key="1">
    <source>
        <dbReference type="ARBA" id="ARBA00022723"/>
    </source>
</evidence>
<evidence type="ECO:0000313" key="3">
    <source>
        <dbReference type="EMBL" id="KAA0167822.1"/>
    </source>
</evidence>
<protein>
    <recommendedName>
        <fullName evidence="7">Damage-inducible protein DinB</fullName>
    </recommendedName>
</protein>
<keyword evidence="1" id="KW-0479">Metal-binding</keyword>
<reference evidence="5 6" key="1">
    <citation type="submission" date="2019-07" db="EMBL/GenBank/DDBJ databases">
        <title>Genomes of Cafeteria roenbergensis.</title>
        <authorList>
            <person name="Fischer M.G."/>
            <person name="Hackl T."/>
            <person name="Roman M."/>
        </authorList>
    </citation>
    <scope>NUCLEOTIDE SEQUENCE [LARGE SCALE GENOMIC DNA]</scope>
    <source>
        <strain evidence="2 5">BVI</strain>
        <strain evidence="3 6">Cflag</strain>
        <strain evidence="4">RCC970-E3</strain>
    </source>
</reference>
<dbReference type="Gene3D" id="1.20.120.450">
    <property type="entry name" value="dinb family like domain"/>
    <property type="match status" value="1"/>
</dbReference>
<evidence type="ECO:0008006" key="7">
    <source>
        <dbReference type="Google" id="ProtNLM"/>
    </source>
</evidence>
<dbReference type="Proteomes" id="UP000324907">
    <property type="component" value="Unassembled WGS sequence"/>
</dbReference>
<keyword evidence="5" id="KW-1185">Reference proteome</keyword>
<dbReference type="GO" id="GO:0046872">
    <property type="term" value="F:metal ion binding"/>
    <property type="evidence" value="ECO:0007669"/>
    <property type="project" value="UniProtKB-KW"/>
</dbReference>
<gene>
    <name evidence="4" type="ORF">FNF28_00568</name>
    <name evidence="2" type="ORF">FNF29_03944</name>
    <name evidence="3" type="ORF">FNF31_00757</name>
</gene>
<comment type="caution">
    <text evidence="3">The sequence shown here is derived from an EMBL/GenBank/DDBJ whole genome shotgun (WGS) entry which is preliminary data.</text>
</comment>